<evidence type="ECO:0000313" key="1">
    <source>
        <dbReference type="EMBL" id="QIP35210.1"/>
    </source>
</evidence>
<dbReference type="RefSeq" id="WP_007398277.1">
    <property type="nucleotide sequence ID" value="NZ_CALMTF010000105.1"/>
</dbReference>
<sequence length="126" mass="13146">MRRSLALFLPVTMLVLELNASAHAAAPTDPQPLIENAPGARVAGYLNFCIGNGLAPVADATRLLDLLIARTGAVPADERGNMDYALGTAGVIRPATQAGGLRLTDLDMPRRHVACTQVLTKAAMAS</sequence>
<proteinExistence type="predicted"/>
<reference evidence="1 2" key="1">
    <citation type="submission" date="2020-03" db="EMBL/GenBank/DDBJ databases">
        <title>Isolation of cellulose-producing strains, genome characterization and application of the synthesized cellulose films as an economical and sustainable material for piezoelectric sensor construction.</title>
        <authorList>
            <person name="Mangayil R.K."/>
        </authorList>
    </citation>
    <scope>NUCLEOTIDE SEQUENCE [LARGE SCALE GENOMIC DNA]</scope>
    <source>
        <strain evidence="1 2">ENS 9a1a</strain>
    </source>
</reference>
<dbReference type="AlphaFoldDB" id="A0A181CA29"/>
<dbReference type="GeneID" id="85021855"/>
<dbReference type="KEGG" id="kre:GWK63_06795"/>
<evidence type="ECO:0000313" key="2">
    <source>
        <dbReference type="Proteomes" id="UP000502533"/>
    </source>
</evidence>
<name>A0A181CA29_9PROT</name>
<dbReference type="EMBL" id="CP050139">
    <property type="protein sequence ID" value="QIP35210.1"/>
    <property type="molecule type" value="Genomic_DNA"/>
</dbReference>
<dbReference type="Proteomes" id="UP000502533">
    <property type="component" value="Chromosome"/>
</dbReference>
<accession>A0A181CA29</accession>
<organism evidence="1 2">
    <name type="scientific">Komagataeibacter rhaeticus</name>
    <dbReference type="NCBI Taxonomy" id="215221"/>
    <lineage>
        <taxon>Bacteria</taxon>
        <taxon>Pseudomonadati</taxon>
        <taxon>Pseudomonadota</taxon>
        <taxon>Alphaproteobacteria</taxon>
        <taxon>Acetobacterales</taxon>
        <taxon>Acetobacteraceae</taxon>
        <taxon>Komagataeibacter</taxon>
    </lineage>
</organism>
<protein>
    <submittedName>
        <fullName evidence="1">Uncharacterized protein</fullName>
    </submittedName>
</protein>
<gene>
    <name evidence="1" type="ORF">GWK63_06795</name>
</gene>
<keyword evidence="2" id="KW-1185">Reference proteome</keyword>